<accession>A0A7S2QSX0</accession>
<reference evidence="4" key="1">
    <citation type="submission" date="2021-01" db="EMBL/GenBank/DDBJ databases">
        <authorList>
            <person name="Corre E."/>
            <person name="Pelletier E."/>
            <person name="Niang G."/>
            <person name="Scheremetjew M."/>
            <person name="Finn R."/>
            <person name="Kale V."/>
            <person name="Holt S."/>
            <person name="Cochrane G."/>
            <person name="Meng A."/>
            <person name="Brown T."/>
            <person name="Cohen L."/>
        </authorList>
    </citation>
    <scope>NUCLEOTIDE SEQUENCE</scope>
    <source>
        <strain evidence="4">BC52</strain>
    </source>
</reference>
<sequence length="925" mass="101732">MAGRDNLDTLLNHYKHRGVKSGDPHNISGASKPLELPSIQQQNVVTQRASQYIEKFPMSTPLNQYLQTRNNKSPYYARKKKRKPTKSGEKASRSGVMSENELGALLDRFLTKDTPTMEQLLRDQGGVEPRVGPPLPEDSQLSAPGDATKDKFPYPASPKQTSLPALPTRSSKPSSPRNPKEAVNLPSLDRPVSNFHREFKKPPQELDDEKKDSKSPDGREVEDDNKDGKKALEGSKWTAGDKVILTPKDKKLPQEKGILSKWICPGIWAVKFEEKGEIVECKVQDLERDMAGEEAENDKKESTAEMAIDRVQQRNVEGTHRLDYDYSRAAEDKHVKEEGALESDLADTVELLNVNEFIQEARDTSDTLMFPTPNNSCVIFKMPNKLSGKYTPENPPEYYSKINSADLNEFKRLSKWNDVPSLYPKYIEIKPAIAKFIPSYCRLKDVGEDIQSAVSLNITPPEAVEVSANRYPHQMVQDVIGDDDESVYTGDALFMHPRDTQVTLDEEEVTHLSEWTKDINDLHRRCLEEMSAQNNPKHFRLLQPKLYFDKEMQRPGGEKHVKQITAREVDHMQQIEMNAQRVSPNVPTGSTGGPVIPAANELRLAEAAPNGASSTALTIAGPTNTGVVAPVGAGGGGPGLGADQGMEMGAAGAGGDQGFGGGGGMGNMAAGMNHILANQLAFFNQVLAMQTQMSSNLAQGSGGGGITRQKTRAPGADAKAAALSGAPVSNALVPANNQGAAAASFQDEEDTDLNKQAEKDMFEEAKKRELFTKARNNRATEVEQEFAKGVNPDTIDKHGNTVLHIACQNGHKRMIKVCLRWGANLNAQNTEGQTPLHFLFNYHYEDLGSYLISKGADDSICNNFGFSPYEGLRPDNKDEALAMLQKHKKKLDQKSTQEKKKSKKQKEKRAKGSAAADGDWFGGDK</sequence>
<keyword evidence="2" id="KW-0040">ANK repeat</keyword>
<dbReference type="InterPro" id="IPR002110">
    <property type="entry name" value="Ankyrin_rpt"/>
</dbReference>
<proteinExistence type="predicted"/>
<organism evidence="4">
    <name type="scientific">Norrisiella sphaerica</name>
    <dbReference type="NCBI Taxonomy" id="552664"/>
    <lineage>
        <taxon>Eukaryota</taxon>
        <taxon>Sar</taxon>
        <taxon>Rhizaria</taxon>
        <taxon>Cercozoa</taxon>
        <taxon>Chlorarachniophyceae</taxon>
        <taxon>Norrisiella</taxon>
    </lineage>
</organism>
<feature type="region of interest" description="Disordered" evidence="3">
    <location>
        <begin position="878"/>
        <end position="925"/>
    </location>
</feature>
<feature type="region of interest" description="Disordered" evidence="3">
    <location>
        <begin position="125"/>
        <end position="241"/>
    </location>
</feature>
<dbReference type="GO" id="GO:0000062">
    <property type="term" value="F:fatty-acyl-CoA binding"/>
    <property type="evidence" value="ECO:0007669"/>
    <property type="project" value="TreeGrafter"/>
</dbReference>
<dbReference type="PANTHER" id="PTHR24119:SF0">
    <property type="entry name" value="ACYL-COA-BINDING DOMAIN-CONTAINING PROTEIN 6"/>
    <property type="match status" value="1"/>
</dbReference>
<evidence type="ECO:0000313" key="4">
    <source>
        <dbReference type="EMBL" id="CAD9650903.1"/>
    </source>
</evidence>
<dbReference type="PANTHER" id="PTHR24119">
    <property type="entry name" value="ACYL-COA-BINDING DOMAIN-CONTAINING PROTEIN 6"/>
    <property type="match status" value="1"/>
</dbReference>
<evidence type="ECO:0000256" key="1">
    <source>
        <dbReference type="ARBA" id="ARBA00023121"/>
    </source>
</evidence>
<evidence type="ECO:0000256" key="3">
    <source>
        <dbReference type="SAM" id="MobiDB-lite"/>
    </source>
</evidence>
<dbReference type="PROSITE" id="PS50088">
    <property type="entry name" value="ANK_REPEAT"/>
    <property type="match status" value="2"/>
</dbReference>
<feature type="repeat" description="ANK" evidence="2">
    <location>
        <begin position="831"/>
        <end position="863"/>
    </location>
</feature>
<feature type="compositionally biased region" description="Basic residues" evidence="3">
    <location>
        <begin position="900"/>
        <end position="911"/>
    </location>
</feature>
<feature type="compositionally biased region" description="Low complexity" evidence="3">
    <location>
        <begin position="167"/>
        <end position="177"/>
    </location>
</feature>
<dbReference type="EMBL" id="HBHC01001424">
    <property type="protein sequence ID" value="CAD9650903.1"/>
    <property type="molecule type" value="Transcribed_RNA"/>
</dbReference>
<protein>
    <submittedName>
        <fullName evidence="4">Uncharacterized protein</fullName>
    </submittedName>
</protein>
<feature type="region of interest" description="Disordered" evidence="3">
    <location>
        <begin position="63"/>
        <end position="99"/>
    </location>
</feature>
<dbReference type="InterPro" id="IPR036770">
    <property type="entry name" value="Ankyrin_rpt-contain_sf"/>
</dbReference>
<dbReference type="Gene3D" id="1.25.40.20">
    <property type="entry name" value="Ankyrin repeat-containing domain"/>
    <property type="match status" value="1"/>
</dbReference>
<name>A0A7S2QSX0_9EUKA</name>
<dbReference type="SUPFAM" id="SSF48403">
    <property type="entry name" value="Ankyrin repeat"/>
    <property type="match status" value="1"/>
</dbReference>
<keyword evidence="1" id="KW-0446">Lipid-binding</keyword>
<feature type="repeat" description="ANK" evidence="2">
    <location>
        <begin position="798"/>
        <end position="830"/>
    </location>
</feature>
<dbReference type="PROSITE" id="PS50297">
    <property type="entry name" value="ANK_REP_REGION"/>
    <property type="match status" value="2"/>
</dbReference>
<dbReference type="Pfam" id="PF12796">
    <property type="entry name" value="Ank_2"/>
    <property type="match status" value="1"/>
</dbReference>
<feature type="compositionally biased region" description="Basic and acidic residues" evidence="3">
    <location>
        <begin position="195"/>
        <end position="219"/>
    </location>
</feature>
<gene>
    <name evidence="4" type="ORF">NSPH01132_LOCUS821</name>
</gene>
<feature type="compositionally biased region" description="Polar residues" evidence="3">
    <location>
        <begin position="63"/>
        <end position="73"/>
    </location>
</feature>
<evidence type="ECO:0000256" key="2">
    <source>
        <dbReference type="PROSITE-ProRule" id="PRU00023"/>
    </source>
</evidence>
<dbReference type="AlphaFoldDB" id="A0A7S2QSX0"/>
<dbReference type="SMART" id="SM00248">
    <property type="entry name" value="ANK"/>
    <property type="match status" value="2"/>
</dbReference>